<dbReference type="EMBL" id="JACGWY010000001">
    <property type="protein sequence ID" value="MBA8815400.1"/>
    <property type="molecule type" value="Genomic_DNA"/>
</dbReference>
<protein>
    <submittedName>
        <fullName evidence="7">AcrR family transcriptional regulator</fullName>
    </submittedName>
</protein>
<keyword evidence="1" id="KW-0678">Repressor</keyword>
<dbReference type="Pfam" id="PF00440">
    <property type="entry name" value="TetR_N"/>
    <property type="match status" value="1"/>
</dbReference>
<organism evidence="7 8">
    <name type="scientific">Microbacterium halimionae</name>
    <dbReference type="NCBI Taxonomy" id="1526413"/>
    <lineage>
        <taxon>Bacteria</taxon>
        <taxon>Bacillati</taxon>
        <taxon>Actinomycetota</taxon>
        <taxon>Actinomycetes</taxon>
        <taxon>Micrococcales</taxon>
        <taxon>Microbacteriaceae</taxon>
        <taxon>Microbacterium</taxon>
    </lineage>
</organism>
<dbReference type="InterPro" id="IPR050109">
    <property type="entry name" value="HTH-type_TetR-like_transc_reg"/>
</dbReference>
<sequence>MPKVAPQSSYAPGRVRREQIISAAFSAFGAVGYRQTSMSKIAEDCGVSRAGLLHHFPTKESLLQSVLDERDRLAYDKIFVGAPGPQADGLDHFGRLVRLSAYNMSTPGLVSLYAVLSAEATEPGHPAHPYFSRRYDGSRRDIAAAVDNLRSRGLLRSTDIDSADVAIDVIALMDGLQIQWLISPGVVDMPARLRERLESVLSRPLLQLDALH</sequence>
<dbReference type="RefSeq" id="WP_167048210.1">
    <property type="nucleotide sequence ID" value="NZ_JAAOZB010000002.1"/>
</dbReference>
<evidence type="ECO:0000256" key="5">
    <source>
        <dbReference type="PROSITE-ProRule" id="PRU00335"/>
    </source>
</evidence>
<dbReference type="Gene3D" id="1.10.357.10">
    <property type="entry name" value="Tetracycline Repressor, domain 2"/>
    <property type="match status" value="1"/>
</dbReference>
<dbReference type="InterPro" id="IPR036271">
    <property type="entry name" value="Tet_transcr_reg_TetR-rel_C_sf"/>
</dbReference>
<dbReference type="PANTHER" id="PTHR30055:SF226">
    <property type="entry name" value="HTH-TYPE TRANSCRIPTIONAL REGULATOR PKSA"/>
    <property type="match status" value="1"/>
</dbReference>
<evidence type="ECO:0000256" key="1">
    <source>
        <dbReference type="ARBA" id="ARBA00022491"/>
    </source>
</evidence>
<dbReference type="PROSITE" id="PS50977">
    <property type="entry name" value="HTH_TETR_2"/>
    <property type="match status" value="1"/>
</dbReference>
<name>A0A7W3PKD9_9MICO</name>
<dbReference type="AlphaFoldDB" id="A0A7W3PKD9"/>
<accession>A0A7W3PKD9</accession>
<reference evidence="7 8" key="1">
    <citation type="submission" date="2020-07" db="EMBL/GenBank/DDBJ databases">
        <title>Sequencing the genomes of 1000 actinobacteria strains.</title>
        <authorList>
            <person name="Klenk H.-P."/>
        </authorList>
    </citation>
    <scope>NUCLEOTIDE SEQUENCE [LARGE SCALE GENOMIC DNA]</scope>
    <source>
        <strain evidence="7 8">DSM 27576</strain>
    </source>
</reference>
<keyword evidence="2" id="KW-0805">Transcription regulation</keyword>
<evidence type="ECO:0000259" key="6">
    <source>
        <dbReference type="PROSITE" id="PS50977"/>
    </source>
</evidence>
<comment type="caution">
    <text evidence="7">The sequence shown here is derived from an EMBL/GenBank/DDBJ whole genome shotgun (WGS) entry which is preliminary data.</text>
</comment>
<dbReference type="PRINTS" id="PR00455">
    <property type="entry name" value="HTHTETR"/>
</dbReference>
<dbReference type="Pfam" id="PF13977">
    <property type="entry name" value="TetR_C_6"/>
    <property type="match status" value="1"/>
</dbReference>
<feature type="domain" description="HTH tetR-type" evidence="6">
    <location>
        <begin position="14"/>
        <end position="74"/>
    </location>
</feature>
<proteinExistence type="predicted"/>
<dbReference type="InterPro" id="IPR001647">
    <property type="entry name" value="HTH_TetR"/>
</dbReference>
<dbReference type="InterPro" id="IPR009057">
    <property type="entry name" value="Homeodomain-like_sf"/>
</dbReference>
<feature type="DNA-binding region" description="H-T-H motif" evidence="5">
    <location>
        <begin position="37"/>
        <end position="56"/>
    </location>
</feature>
<keyword evidence="8" id="KW-1185">Reference proteome</keyword>
<dbReference type="SUPFAM" id="SSF46689">
    <property type="entry name" value="Homeodomain-like"/>
    <property type="match status" value="1"/>
</dbReference>
<evidence type="ECO:0000256" key="2">
    <source>
        <dbReference type="ARBA" id="ARBA00023015"/>
    </source>
</evidence>
<dbReference type="GO" id="GO:0000976">
    <property type="term" value="F:transcription cis-regulatory region binding"/>
    <property type="evidence" value="ECO:0007669"/>
    <property type="project" value="TreeGrafter"/>
</dbReference>
<dbReference type="Proteomes" id="UP000526083">
    <property type="component" value="Unassembled WGS sequence"/>
</dbReference>
<dbReference type="PANTHER" id="PTHR30055">
    <property type="entry name" value="HTH-TYPE TRANSCRIPTIONAL REGULATOR RUTR"/>
    <property type="match status" value="1"/>
</dbReference>
<evidence type="ECO:0000313" key="8">
    <source>
        <dbReference type="Proteomes" id="UP000526083"/>
    </source>
</evidence>
<dbReference type="SUPFAM" id="SSF48498">
    <property type="entry name" value="Tetracyclin repressor-like, C-terminal domain"/>
    <property type="match status" value="1"/>
</dbReference>
<gene>
    <name evidence="7" type="ORF">FHX48_000452</name>
</gene>
<keyword evidence="3 5" id="KW-0238">DNA-binding</keyword>
<evidence type="ECO:0000256" key="3">
    <source>
        <dbReference type="ARBA" id="ARBA00023125"/>
    </source>
</evidence>
<evidence type="ECO:0000313" key="7">
    <source>
        <dbReference type="EMBL" id="MBA8815400.1"/>
    </source>
</evidence>
<dbReference type="GO" id="GO:0003700">
    <property type="term" value="F:DNA-binding transcription factor activity"/>
    <property type="evidence" value="ECO:0007669"/>
    <property type="project" value="TreeGrafter"/>
</dbReference>
<evidence type="ECO:0000256" key="4">
    <source>
        <dbReference type="ARBA" id="ARBA00023163"/>
    </source>
</evidence>
<dbReference type="InterPro" id="IPR039538">
    <property type="entry name" value="BetI_C"/>
</dbReference>
<keyword evidence="4" id="KW-0804">Transcription</keyword>